<sequence>MKLTLVQIFFMMLLLLLGLGMGLGLGLRMAAAVLEDSDQSLNELFWSSDSQDKAGVTKEGEGTRTTETLLLSNKGVVQPGWPEETIVNEDEVGGNKMLRAEALSQSNKDYPRLDLMARECNTMMAHKMKEHNHTCITQYTFIHEELDTVKAVCKGPVIACELQGRKCHKSSRPFDLTFCRLSKPGQVTPHCNYLTFIFEKFIIISCSDMKVQVIPNR</sequence>
<dbReference type="PRINTS" id="PR00794">
    <property type="entry name" value="RIBONUCLEASE"/>
</dbReference>
<name>G1QEG5_MYOLU</name>
<evidence type="ECO:0000256" key="7">
    <source>
        <dbReference type="ARBA" id="ARBA00023180"/>
    </source>
</evidence>
<dbReference type="GO" id="GO:0050830">
    <property type="term" value="P:defense response to Gram-positive bacterium"/>
    <property type="evidence" value="ECO:0007669"/>
    <property type="project" value="TreeGrafter"/>
</dbReference>
<evidence type="ECO:0000313" key="13">
    <source>
        <dbReference type="Proteomes" id="UP000001074"/>
    </source>
</evidence>
<dbReference type="InterPro" id="IPR001427">
    <property type="entry name" value="RNaseA"/>
</dbReference>
<keyword evidence="8" id="KW-0278">Fertilization</keyword>
<keyword evidence="13" id="KW-1185">Reference proteome</keyword>
<proteinExistence type="inferred from homology"/>
<dbReference type="RefSeq" id="XP_014310263.1">
    <property type="nucleotide sequence ID" value="XM_014454777.2"/>
</dbReference>
<evidence type="ECO:0000256" key="9">
    <source>
        <dbReference type="ARBA" id="ARBA00045197"/>
    </source>
</evidence>
<dbReference type="GeneTree" id="ENSGT00730000111443"/>
<dbReference type="SUPFAM" id="SSF54076">
    <property type="entry name" value="RNase A-like"/>
    <property type="match status" value="1"/>
</dbReference>
<dbReference type="EMBL" id="AAPE02015119">
    <property type="status" value="NOT_ANNOTATED_CDS"/>
    <property type="molecule type" value="Genomic_DNA"/>
</dbReference>
<reference evidence="12" key="3">
    <citation type="submission" date="2025-09" db="UniProtKB">
        <authorList>
            <consortium name="Ensembl"/>
        </authorList>
    </citation>
    <scope>IDENTIFICATION</scope>
</reference>
<reference evidence="12" key="2">
    <citation type="submission" date="2025-08" db="UniProtKB">
        <authorList>
            <consortium name="Ensembl"/>
        </authorList>
    </citation>
    <scope>IDENTIFICATION</scope>
</reference>
<comment type="function">
    <text evidence="9">Secreted proximal epididymal protein required for post-testicular sperm maturation and male fertility. May be involved in sperm adhesion to the egg zona pellucida. Does not have ribonuclease activity.</text>
</comment>
<dbReference type="GO" id="GO:0005576">
    <property type="term" value="C:extracellular region"/>
    <property type="evidence" value="ECO:0007669"/>
    <property type="project" value="UniProtKB-SubCell"/>
</dbReference>
<dbReference type="FunFam" id="3.10.130.10:FF:000002">
    <property type="entry name" value="Inactive ribonuclease-like protein 10"/>
    <property type="match status" value="1"/>
</dbReference>
<protein>
    <recommendedName>
        <fullName evidence="3">Inactive ribonuclease-like protein 10</fullName>
    </recommendedName>
    <alternativeName>
        <fullName evidence="10">Protein Train A</fullName>
    </alternativeName>
</protein>
<dbReference type="GO" id="GO:0007155">
    <property type="term" value="P:cell adhesion"/>
    <property type="evidence" value="ECO:0007669"/>
    <property type="project" value="UniProtKB-KW"/>
</dbReference>
<dbReference type="CDD" id="cd00163">
    <property type="entry name" value="RNase_A"/>
    <property type="match status" value="1"/>
</dbReference>
<evidence type="ECO:0000256" key="1">
    <source>
        <dbReference type="ARBA" id="ARBA00004613"/>
    </source>
</evidence>
<keyword evidence="6" id="KW-0130">Cell adhesion</keyword>
<dbReference type="STRING" id="59463.ENSMLUP00000022098"/>
<evidence type="ECO:0000259" key="11">
    <source>
        <dbReference type="SMART" id="SM00092"/>
    </source>
</evidence>
<dbReference type="Pfam" id="PF00074">
    <property type="entry name" value="RnaseA"/>
    <property type="match status" value="1"/>
</dbReference>
<dbReference type="HOGENOM" id="CLU_1280301_0_0_1"/>
<dbReference type="Gene3D" id="3.10.130.10">
    <property type="entry name" value="Ribonuclease A-like domain"/>
    <property type="match status" value="1"/>
</dbReference>
<dbReference type="eggNOG" id="ENOG502RPGF">
    <property type="taxonomic scope" value="Eukaryota"/>
</dbReference>
<comment type="similarity">
    <text evidence="2">Belongs to the pancreatic ribonuclease family.</text>
</comment>
<accession>G1QEG5</accession>
<organism evidence="12 13">
    <name type="scientific">Myotis lucifugus</name>
    <name type="common">Little brown bat</name>
    <dbReference type="NCBI Taxonomy" id="59463"/>
    <lineage>
        <taxon>Eukaryota</taxon>
        <taxon>Metazoa</taxon>
        <taxon>Chordata</taxon>
        <taxon>Craniata</taxon>
        <taxon>Vertebrata</taxon>
        <taxon>Euteleostomi</taxon>
        <taxon>Mammalia</taxon>
        <taxon>Eutheria</taxon>
        <taxon>Laurasiatheria</taxon>
        <taxon>Chiroptera</taxon>
        <taxon>Yangochiroptera</taxon>
        <taxon>Vespertilionidae</taxon>
        <taxon>Myotis</taxon>
    </lineage>
</organism>
<evidence type="ECO:0000256" key="8">
    <source>
        <dbReference type="ARBA" id="ARBA00023279"/>
    </source>
</evidence>
<dbReference type="PANTHER" id="PTHR11437:SF63">
    <property type="entry name" value="INACTIVE RIBONUCLEASE-LIKE PROTEIN 10"/>
    <property type="match status" value="1"/>
</dbReference>
<feature type="domain" description="Ribonuclease A-domain" evidence="11">
    <location>
        <begin position="102"/>
        <end position="211"/>
    </location>
</feature>
<dbReference type="InterPro" id="IPR036816">
    <property type="entry name" value="RNaseA-like_dom_sf"/>
</dbReference>
<reference evidence="12 13" key="1">
    <citation type="journal article" date="2011" name="Nature">
        <title>A high-resolution map of human evolutionary constraint using 29 mammals.</title>
        <authorList>
            <person name="Lindblad-Toh K."/>
            <person name="Garber M."/>
            <person name="Zuk O."/>
            <person name="Lin M.F."/>
            <person name="Parker B.J."/>
            <person name="Washietl S."/>
            <person name="Kheradpour P."/>
            <person name="Ernst J."/>
            <person name="Jordan G."/>
            <person name="Mauceli E."/>
            <person name="Ward L.D."/>
            <person name="Lowe C.B."/>
            <person name="Holloway A.K."/>
            <person name="Clamp M."/>
            <person name="Gnerre S."/>
            <person name="Alfoldi J."/>
            <person name="Beal K."/>
            <person name="Chang J."/>
            <person name="Clawson H."/>
            <person name="Cuff J."/>
            <person name="Di Palma F."/>
            <person name="Fitzgerald S."/>
            <person name="Flicek P."/>
            <person name="Guttman M."/>
            <person name="Hubisz M.J."/>
            <person name="Jaffe D.B."/>
            <person name="Jungreis I."/>
            <person name="Kent W.J."/>
            <person name="Kostka D."/>
            <person name="Lara M."/>
            <person name="Martins A.L."/>
            <person name="Massingham T."/>
            <person name="Moltke I."/>
            <person name="Raney B.J."/>
            <person name="Rasmussen M.D."/>
            <person name="Robinson J."/>
            <person name="Stark A."/>
            <person name="Vilella A.J."/>
            <person name="Wen J."/>
            <person name="Xie X."/>
            <person name="Zody M.C."/>
            <person name="Baldwin J."/>
            <person name="Bloom T."/>
            <person name="Chin C.W."/>
            <person name="Heiman D."/>
            <person name="Nicol R."/>
            <person name="Nusbaum C."/>
            <person name="Young S."/>
            <person name="Wilkinson J."/>
            <person name="Worley K.C."/>
            <person name="Kovar C.L."/>
            <person name="Muzny D.M."/>
            <person name="Gibbs R.A."/>
            <person name="Cree A."/>
            <person name="Dihn H.H."/>
            <person name="Fowler G."/>
            <person name="Jhangiani S."/>
            <person name="Joshi V."/>
            <person name="Lee S."/>
            <person name="Lewis L.R."/>
            <person name="Nazareth L.V."/>
            <person name="Okwuonu G."/>
            <person name="Santibanez J."/>
            <person name="Warren W.C."/>
            <person name="Mardis E.R."/>
            <person name="Weinstock G.M."/>
            <person name="Wilson R.K."/>
            <person name="Delehaunty K."/>
            <person name="Dooling D."/>
            <person name="Fronik C."/>
            <person name="Fulton L."/>
            <person name="Fulton B."/>
            <person name="Graves T."/>
            <person name="Minx P."/>
            <person name="Sodergren E."/>
            <person name="Birney E."/>
            <person name="Margulies E.H."/>
            <person name="Herrero J."/>
            <person name="Green E.D."/>
            <person name="Haussler D."/>
            <person name="Siepel A."/>
            <person name="Goldman N."/>
            <person name="Pollard K.S."/>
            <person name="Pedersen J.S."/>
            <person name="Lander E.S."/>
            <person name="Kellis M."/>
        </authorList>
    </citation>
    <scope>NUCLEOTIDE SEQUENCE [LARGE SCALE GENOMIC DNA]</scope>
</reference>
<keyword evidence="7" id="KW-0325">Glycoprotein</keyword>
<evidence type="ECO:0000256" key="4">
    <source>
        <dbReference type="ARBA" id="ARBA00022525"/>
    </source>
</evidence>
<gene>
    <name evidence="12" type="primary">RNASE10</name>
</gene>
<evidence type="ECO:0000256" key="10">
    <source>
        <dbReference type="ARBA" id="ARBA00083639"/>
    </source>
</evidence>
<keyword evidence="4" id="KW-0964">Secreted</keyword>
<dbReference type="PANTHER" id="PTHR11437">
    <property type="entry name" value="RIBONUCLEASE"/>
    <property type="match status" value="1"/>
</dbReference>
<dbReference type="SMART" id="SM00092">
    <property type="entry name" value="RNAse_Pc"/>
    <property type="match status" value="1"/>
</dbReference>
<dbReference type="OrthoDB" id="9830114at2759"/>
<evidence type="ECO:0000256" key="2">
    <source>
        <dbReference type="ARBA" id="ARBA00005600"/>
    </source>
</evidence>
<comment type="subcellular location">
    <subcellularLocation>
        <location evidence="1">Secreted</location>
    </subcellularLocation>
</comment>
<dbReference type="GeneID" id="102422559"/>
<evidence type="ECO:0000256" key="3">
    <source>
        <dbReference type="ARBA" id="ARBA00021355"/>
    </source>
</evidence>
<dbReference type="FunCoup" id="G1QEG5">
    <property type="interactions" value="2"/>
</dbReference>
<evidence type="ECO:0000256" key="6">
    <source>
        <dbReference type="ARBA" id="ARBA00022889"/>
    </source>
</evidence>
<dbReference type="KEGG" id="mlf:102422559"/>
<evidence type="ECO:0000256" key="5">
    <source>
        <dbReference type="ARBA" id="ARBA00022729"/>
    </source>
</evidence>
<dbReference type="Proteomes" id="UP000001074">
    <property type="component" value="Unassembled WGS sequence"/>
</dbReference>
<dbReference type="GO" id="GO:0003676">
    <property type="term" value="F:nucleic acid binding"/>
    <property type="evidence" value="ECO:0007669"/>
    <property type="project" value="InterPro"/>
</dbReference>
<dbReference type="InterPro" id="IPR023412">
    <property type="entry name" value="RNaseA_domain"/>
</dbReference>
<dbReference type="AlphaFoldDB" id="G1QEG5"/>
<dbReference type="InParanoid" id="G1QEG5"/>
<evidence type="ECO:0000313" key="12">
    <source>
        <dbReference type="Ensembl" id="ENSMLUP00000022098.1"/>
    </source>
</evidence>
<dbReference type="Ensembl" id="ENSMLUT00000014965.2">
    <property type="protein sequence ID" value="ENSMLUP00000022098.1"/>
    <property type="gene ID" value="ENSMLUG00000014964.2"/>
</dbReference>
<dbReference type="CTD" id="338879"/>
<dbReference type="GO" id="GO:0007338">
    <property type="term" value="P:single fertilization"/>
    <property type="evidence" value="ECO:0007669"/>
    <property type="project" value="UniProtKB-KW"/>
</dbReference>
<keyword evidence="5" id="KW-0732">Signal</keyword>
<dbReference type="OMA" id="GQVTPHC"/>